<keyword evidence="2" id="KW-1185">Reference proteome</keyword>
<dbReference type="Proteomes" id="UP001060215">
    <property type="component" value="Chromosome 14"/>
</dbReference>
<dbReference type="EMBL" id="CM045771">
    <property type="protein sequence ID" value="KAI7987126.1"/>
    <property type="molecule type" value="Genomic_DNA"/>
</dbReference>
<comment type="caution">
    <text evidence="1">The sequence shown here is derived from an EMBL/GenBank/DDBJ whole genome shotgun (WGS) entry which is preliminary data.</text>
</comment>
<accession>A0ACC0FI90</accession>
<name>A0ACC0FI90_9ERIC</name>
<sequence length="370" mass="41531">MDKVASPPTWHPSNEVGNLLSIHFTYSDVIWPWTGYHAVYLQIKEEGAQFSGEIEGNVTIDVYSPRAQGEKGRRISTRVLRLKLKVVPTPPRSNQVLWDQFHSIKYPPGYIPIRDTLLVDLEDEYFAEEIKKLRDDVINTGIGLVVFAEWYNVDTMAKLRCNVPALNDLLSPFGIAFGDKILNGDFSIDSEQSRYASGTNIVKFPRGGYVHSFSFLDASEIGATQNILSSDMTMADSPILGLVEVDGGRIAVYGDSNCLDSSHMILDFTSKNIKDSFLLSDSVRQDKPLYQDDKQLPSRRTDVNFSTYSAVVRKELICESDSRVEVGETKGYGLFVRGRDRRLPGCPVIDLRRGLNSTTEDSRIKRSQLS</sequence>
<evidence type="ECO:0000313" key="1">
    <source>
        <dbReference type="EMBL" id="KAI7987126.1"/>
    </source>
</evidence>
<protein>
    <submittedName>
        <fullName evidence="1">Subtilisin-like protease SBT6.1</fullName>
    </submittedName>
</protein>
<reference evidence="1 2" key="1">
    <citation type="journal article" date="2022" name="Plant J.">
        <title>Chromosome-level genome of Camellia lanceoleosa provides a valuable resource for understanding genome evolution and self-incompatibility.</title>
        <authorList>
            <person name="Gong W."/>
            <person name="Xiao S."/>
            <person name="Wang L."/>
            <person name="Liao Z."/>
            <person name="Chang Y."/>
            <person name="Mo W."/>
            <person name="Hu G."/>
            <person name="Li W."/>
            <person name="Zhao G."/>
            <person name="Zhu H."/>
            <person name="Hu X."/>
            <person name="Ji K."/>
            <person name="Xiang X."/>
            <person name="Song Q."/>
            <person name="Yuan D."/>
            <person name="Jin S."/>
            <person name="Zhang L."/>
        </authorList>
    </citation>
    <scope>NUCLEOTIDE SEQUENCE [LARGE SCALE GENOMIC DNA]</scope>
    <source>
        <strain evidence="1">SQ_2022a</strain>
    </source>
</reference>
<proteinExistence type="predicted"/>
<organism evidence="1 2">
    <name type="scientific">Camellia lanceoleosa</name>
    <dbReference type="NCBI Taxonomy" id="1840588"/>
    <lineage>
        <taxon>Eukaryota</taxon>
        <taxon>Viridiplantae</taxon>
        <taxon>Streptophyta</taxon>
        <taxon>Embryophyta</taxon>
        <taxon>Tracheophyta</taxon>
        <taxon>Spermatophyta</taxon>
        <taxon>Magnoliopsida</taxon>
        <taxon>eudicotyledons</taxon>
        <taxon>Gunneridae</taxon>
        <taxon>Pentapetalae</taxon>
        <taxon>asterids</taxon>
        <taxon>Ericales</taxon>
        <taxon>Theaceae</taxon>
        <taxon>Camellia</taxon>
    </lineage>
</organism>
<evidence type="ECO:0000313" key="2">
    <source>
        <dbReference type="Proteomes" id="UP001060215"/>
    </source>
</evidence>
<gene>
    <name evidence="1" type="ORF">LOK49_LG13G00550</name>
</gene>